<keyword evidence="3" id="KW-0862">Zinc</keyword>
<evidence type="ECO:0000256" key="2">
    <source>
        <dbReference type="ARBA" id="ARBA00022771"/>
    </source>
</evidence>
<evidence type="ECO:0000256" key="5">
    <source>
        <dbReference type="SAM" id="MobiDB-lite"/>
    </source>
</evidence>
<proteinExistence type="predicted"/>
<evidence type="ECO:0000259" key="7">
    <source>
        <dbReference type="PROSITE" id="PS51925"/>
    </source>
</evidence>
<dbReference type="PANTHER" id="PTHR46858">
    <property type="entry name" value="OS05G0521000 PROTEIN"/>
    <property type="match status" value="1"/>
</dbReference>
<evidence type="ECO:0000256" key="3">
    <source>
        <dbReference type="ARBA" id="ARBA00022833"/>
    </source>
</evidence>
<dbReference type="SUPFAM" id="SSF90209">
    <property type="entry name" value="Ran binding protein zinc finger-like"/>
    <property type="match status" value="1"/>
</dbReference>
<dbReference type="GO" id="GO:0002039">
    <property type="term" value="F:p53 binding"/>
    <property type="evidence" value="ECO:0007669"/>
    <property type="project" value="TreeGrafter"/>
</dbReference>
<dbReference type="GO" id="GO:0008270">
    <property type="term" value="F:zinc ion binding"/>
    <property type="evidence" value="ECO:0007669"/>
    <property type="project" value="UniProtKB-KW"/>
</dbReference>
<dbReference type="GO" id="GO:0016567">
    <property type="term" value="P:protein ubiquitination"/>
    <property type="evidence" value="ECO:0007669"/>
    <property type="project" value="TreeGrafter"/>
</dbReference>
<evidence type="ECO:0000259" key="6">
    <source>
        <dbReference type="PROSITE" id="PS50199"/>
    </source>
</evidence>
<dbReference type="InterPro" id="IPR003121">
    <property type="entry name" value="SWIB_MDM2_domain"/>
</dbReference>
<reference evidence="8" key="1">
    <citation type="submission" date="2025-08" db="UniProtKB">
        <authorList>
            <consortium name="Ensembl"/>
        </authorList>
    </citation>
    <scope>IDENTIFICATION</scope>
</reference>
<keyword evidence="2 4" id="KW-0863">Zinc-finger</keyword>
<evidence type="ECO:0000313" key="8">
    <source>
        <dbReference type="Ensembl" id="ENSEBUP00000001731.1"/>
    </source>
</evidence>
<organism evidence="8 9">
    <name type="scientific">Eptatretus burgeri</name>
    <name type="common">Inshore hagfish</name>
    <dbReference type="NCBI Taxonomy" id="7764"/>
    <lineage>
        <taxon>Eukaryota</taxon>
        <taxon>Metazoa</taxon>
        <taxon>Chordata</taxon>
        <taxon>Craniata</taxon>
        <taxon>Vertebrata</taxon>
        <taxon>Cyclostomata</taxon>
        <taxon>Myxini</taxon>
        <taxon>Myxiniformes</taxon>
        <taxon>Myxinidae</taxon>
        <taxon>Eptatretinae</taxon>
        <taxon>Eptatretus</taxon>
    </lineage>
</organism>
<feature type="domain" description="RanBP2-type" evidence="6">
    <location>
        <begin position="313"/>
        <end position="342"/>
    </location>
</feature>
<dbReference type="GO" id="GO:0043066">
    <property type="term" value="P:negative regulation of apoptotic process"/>
    <property type="evidence" value="ECO:0007669"/>
    <property type="project" value="TreeGrafter"/>
</dbReference>
<evidence type="ECO:0000256" key="1">
    <source>
        <dbReference type="ARBA" id="ARBA00022723"/>
    </source>
</evidence>
<dbReference type="Ensembl" id="ENSEBUT00000002065.1">
    <property type="protein sequence ID" value="ENSEBUP00000001731.1"/>
    <property type="gene ID" value="ENSEBUG00000001437.1"/>
</dbReference>
<dbReference type="GO" id="GO:0010468">
    <property type="term" value="P:regulation of gene expression"/>
    <property type="evidence" value="ECO:0007669"/>
    <property type="project" value="TreeGrafter"/>
</dbReference>
<evidence type="ECO:0000256" key="4">
    <source>
        <dbReference type="PROSITE-ProRule" id="PRU00322"/>
    </source>
</evidence>
<dbReference type="Proteomes" id="UP000694388">
    <property type="component" value="Unplaced"/>
</dbReference>
<dbReference type="InterPro" id="IPR036443">
    <property type="entry name" value="Znf_RanBP2_sf"/>
</dbReference>
<dbReference type="PROSITE" id="PS51925">
    <property type="entry name" value="SWIB_MDM2"/>
    <property type="match status" value="1"/>
</dbReference>
<dbReference type="PROSITE" id="PS01358">
    <property type="entry name" value="ZF_RANBP2_1"/>
    <property type="match status" value="1"/>
</dbReference>
<dbReference type="Pfam" id="PF02201">
    <property type="entry name" value="SWIB"/>
    <property type="match status" value="1"/>
</dbReference>
<dbReference type="InterPro" id="IPR036885">
    <property type="entry name" value="SWIB_MDM2_dom_sf"/>
</dbReference>
<keyword evidence="9" id="KW-1185">Reference proteome</keyword>
<dbReference type="GO" id="GO:0061630">
    <property type="term" value="F:ubiquitin protein ligase activity"/>
    <property type="evidence" value="ECO:0007669"/>
    <property type="project" value="TreeGrafter"/>
</dbReference>
<reference evidence="8" key="2">
    <citation type="submission" date="2025-09" db="UniProtKB">
        <authorList>
            <consortium name="Ensembl"/>
        </authorList>
    </citation>
    <scope>IDENTIFICATION</scope>
</reference>
<feature type="domain" description="DM2" evidence="7">
    <location>
        <begin position="20"/>
        <end position="107"/>
    </location>
</feature>
<protein>
    <submittedName>
        <fullName evidence="8">MDM2 proto-oncogene</fullName>
    </submittedName>
</protein>
<keyword evidence="1" id="KW-0479">Metal-binding</keyword>
<dbReference type="SUPFAM" id="SSF47592">
    <property type="entry name" value="SWIB/MDM2 domain"/>
    <property type="match status" value="1"/>
</dbReference>
<dbReference type="Gene3D" id="1.10.245.10">
    <property type="entry name" value="SWIB/MDM2 domain"/>
    <property type="match status" value="1"/>
</dbReference>
<feature type="compositionally biased region" description="Basic and acidic residues" evidence="5">
    <location>
        <begin position="172"/>
        <end position="183"/>
    </location>
</feature>
<dbReference type="Gene3D" id="2.30.30.380">
    <property type="entry name" value="Zn-finger domain of Sec23/24"/>
    <property type="match status" value="1"/>
</dbReference>
<dbReference type="PANTHER" id="PTHR46858:SF5">
    <property type="entry name" value="E3 UBIQUITIN-PROTEIN LIGASE APD1-RELATED"/>
    <property type="match status" value="1"/>
</dbReference>
<evidence type="ECO:0000313" key="9">
    <source>
        <dbReference type="Proteomes" id="UP000694388"/>
    </source>
</evidence>
<accession>A0A8C4N507</accession>
<name>A0A8C4N507_EPTBU</name>
<sequence>MADGTFEPKTLGQRCFQRQDLVKPSPLLQRVLHLGGARGDVLSMQQVIDFLGQYIKNKHLFDKKQHHIVYCRGDLLEEVFGVQSFSIKEPRSSNNSVAALLSKHLSPVCRRAQTKDAEEASTVVKQGHCSSTEERCQEDSIISELSQVSESAACGSRASPPADSAIARQKRSRDLEQESKDESCVSSGPSQKRSRKSLSETETEVPGWFVSALPRDSDCDSTTSTEPASWQGYETVLVTDSSDDLWFMEKSDSDSDRFSVEYEVASLSSSEFGNAETDQTTSDAETEAVYEVTVYNSDTDASCDGDSETDFPQEDRWRCSKCHEVNLPLHRFCLRCWHPHKAWMPIAKQHGSHGVDVPDGACGKNKVCTEAEPAKIGVITPCRVGDPTAAEGKAHACFWETAFNGHDEGVFINGDSKPRRGESR</sequence>
<dbReference type="InterPro" id="IPR001876">
    <property type="entry name" value="Znf_RanBP2"/>
</dbReference>
<dbReference type="PROSITE" id="PS50199">
    <property type="entry name" value="ZF_RANBP2_2"/>
    <property type="match status" value="1"/>
</dbReference>
<feature type="region of interest" description="Disordered" evidence="5">
    <location>
        <begin position="152"/>
        <end position="228"/>
    </location>
</feature>
<dbReference type="GeneTree" id="ENSGT00530000063539"/>
<dbReference type="AlphaFoldDB" id="A0A8C4N507"/>